<organism evidence="2 3">
    <name type="scientific">Paspalum notatum var. saurae</name>
    <dbReference type="NCBI Taxonomy" id="547442"/>
    <lineage>
        <taxon>Eukaryota</taxon>
        <taxon>Viridiplantae</taxon>
        <taxon>Streptophyta</taxon>
        <taxon>Embryophyta</taxon>
        <taxon>Tracheophyta</taxon>
        <taxon>Spermatophyta</taxon>
        <taxon>Magnoliopsida</taxon>
        <taxon>Liliopsida</taxon>
        <taxon>Poales</taxon>
        <taxon>Poaceae</taxon>
        <taxon>PACMAD clade</taxon>
        <taxon>Panicoideae</taxon>
        <taxon>Andropogonodae</taxon>
        <taxon>Paspaleae</taxon>
        <taxon>Paspalinae</taxon>
        <taxon>Paspalum</taxon>
    </lineage>
</organism>
<dbReference type="CDD" id="cd01650">
    <property type="entry name" value="RT_nLTR_like"/>
    <property type="match status" value="1"/>
</dbReference>
<proteinExistence type="predicted"/>
<dbReference type="InterPro" id="IPR000477">
    <property type="entry name" value="RT_dom"/>
</dbReference>
<gene>
    <name evidence="2" type="ORF">U9M48_012159</name>
</gene>
<keyword evidence="3" id="KW-1185">Reference proteome</keyword>
<dbReference type="Pfam" id="PF00078">
    <property type="entry name" value="RVT_1"/>
    <property type="match status" value="1"/>
</dbReference>
<dbReference type="PROSITE" id="PS50878">
    <property type="entry name" value="RT_POL"/>
    <property type="match status" value="1"/>
</dbReference>
<sequence length="257" mass="27796">MKQLVGANQTAFIRGRSILDSFKCVQSAAALLRKKKIPKMLFKLDISKAFDTLSWAFLLEVLHALGFSTRWRDWISILLASASSRVLVNGMPGAKIIHRRGVRQGDSLSPLLFVIAMDCLSRLITGAVCAGALQQMELPQVKHHCSLYADDVILFASPTPHEALALKQLLHTFGTASGLTANLNKCSVTPISVPCEELSEIADTLGYTVVDFPIIYLGLPLSSKALPKGQLLGIVDAVARRIPAAHGPLMSKSGRLV</sequence>
<dbReference type="PANTHER" id="PTHR31635">
    <property type="entry name" value="REVERSE TRANSCRIPTASE DOMAIN-CONTAINING PROTEIN-RELATED"/>
    <property type="match status" value="1"/>
</dbReference>
<accession>A0AAQ3SWW9</accession>
<dbReference type="PANTHER" id="PTHR31635:SF196">
    <property type="entry name" value="REVERSE TRANSCRIPTASE DOMAIN-CONTAINING PROTEIN-RELATED"/>
    <property type="match status" value="1"/>
</dbReference>
<evidence type="ECO:0000259" key="1">
    <source>
        <dbReference type="PROSITE" id="PS50878"/>
    </source>
</evidence>
<dbReference type="EMBL" id="CP144747">
    <property type="protein sequence ID" value="WVZ62403.1"/>
    <property type="molecule type" value="Genomic_DNA"/>
</dbReference>
<name>A0AAQ3SWW9_PASNO</name>
<dbReference type="SUPFAM" id="SSF56672">
    <property type="entry name" value="DNA/RNA polymerases"/>
    <property type="match status" value="1"/>
</dbReference>
<protein>
    <recommendedName>
        <fullName evidence="1">Reverse transcriptase domain-containing protein</fullName>
    </recommendedName>
</protein>
<dbReference type="AlphaFoldDB" id="A0AAQ3SWW9"/>
<dbReference type="Proteomes" id="UP001341281">
    <property type="component" value="Chromosome 03"/>
</dbReference>
<reference evidence="2 3" key="1">
    <citation type="submission" date="2024-02" db="EMBL/GenBank/DDBJ databases">
        <title>High-quality chromosome-scale genome assembly of Pensacola bahiagrass (Paspalum notatum Flugge var. saurae).</title>
        <authorList>
            <person name="Vega J.M."/>
            <person name="Podio M."/>
            <person name="Orjuela J."/>
            <person name="Siena L.A."/>
            <person name="Pessino S.C."/>
            <person name="Combes M.C."/>
            <person name="Mariac C."/>
            <person name="Albertini E."/>
            <person name="Pupilli F."/>
            <person name="Ortiz J.P.A."/>
            <person name="Leblanc O."/>
        </authorList>
    </citation>
    <scope>NUCLEOTIDE SEQUENCE [LARGE SCALE GENOMIC DNA]</scope>
    <source>
        <strain evidence="2">R1</strain>
        <tissue evidence="2">Leaf</tissue>
    </source>
</reference>
<feature type="domain" description="Reverse transcriptase" evidence="1">
    <location>
        <begin position="1"/>
        <end position="209"/>
    </location>
</feature>
<evidence type="ECO:0000313" key="2">
    <source>
        <dbReference type="EMBL" id="WVZ62403.1"/>
    </source>
</evidence>
<dbReference type="InterPro" id="IPR043502">
    <property type="entry name" value="DNA/RNA_pol_sf"/>
</dbReference>
<evidence type="ECO:0000313" key="3">
    <source>
        <dbReference type="Proteomes" id="UP001341281"/>
    </source>
</evidence>